<dbReference type="InterPro" id="IPR014904">
    <property type="entry name" value="YkuJ-like"/>
</dbReference>
<protein>
    <submittedName>
        <fullName evidence="1">DUF1797 family protein</fullName>
    </submittedName>
</protein>
<reference evidence="1 2" key="1">
    <citation type="journal article" date="2021" name="Sci. Rep.">
        <title>The distribution of antibiotic resistance genes in chicken gut microbiota commensals.</title>
        <authorList>
            <person name="Juricova H."/>
            <person name="Matiasovicova J."/>
            <person name="Kubasova T."/>
            <person name="Cejkova D."/>
            <person name="Rychlik I."/>
        </authorList>
    </citation>
    <scope>NUCLEOTIDE SEQUENCE [LARGE SCALE GENOMIC DNA]</scope>
    <source>
        <strain evidence="1 2">An810</strain>
    </source>
</reference>
<sequence length="81" mass="9730">MKSKLIPIIKRLQAMTLAKDAHEQRREFTAYGVYVCEVIYRQSENEFIIVRNREQEQLVFDDLDLAAIEIFNCLYDFYESF</sequence>
<keyword evidence="2" id="KW-1185">Reference proteome</keyword>
<dbReference type="Pfam" id="PF08796">
    <property type="entry name" value="DUF1797"/>
    <property type="match status" value="1"/>
</dbReference>
<name>A0ABS2EQS8_9LACO</name>
<evidence type="ECO:0000313" key="1">
    <source>
        <dbReference type="EMBL" id="MBM6754586.1"/>
    </source>
</evidence>
<dbReference type="Gene3D" id="3.30.720.20">
    <property type="entry name" value="Protein of unknown function DUF1797"/>
    <property type="match status" value="1"/>
</dbReference>
<dbReference type="Proteomes" id="UP000776629">
    <property type="component" value="Unassembled WGS sequence"/>
</dbReference>
<dbReference type="EMBL" id="JACJJQ010000037">
    <property type="protein sequence ID" value="MBM6754586.1"/>
    <property type="molecule type" value="Genomic_DNA"/>
</dbReference>
<accession>A0ABS2EQS8</accession>
<dbReference type="InterPro" id="IPR038073">
    <property type="entry name" value="YkuJ-like_sf"/>
</dbReference>
<comment type="caution">
    <text evidence="1">The sequence shown here is derived from an EMBL/GenBank/DDBJ whole genome shotgun (WGS) entry which is preliminary data.</text>
</comment>
<gene>
    <name evidence="1" type="ORF">H5993_07425</name>
</gene>
<evidence type="ECO:0000313" key="2">
    <source>
        <dbReference type="Proteomes" id="UP000776629"/>
    </source>
</evidence>
<dbReference type="SUPFAM" id="SSF143567">
    <property type="entry name" value="YkuJ-like"/>
    <property type="match status" value="1"/>
</dbReference>
<organism evidence="1 2">
    <name type="scientific">Limosilactobacillus alvi</name>
    <dbReference type="NCBI Taxonomy" id="990412"/>
    <lineage>
        <taxon>Bacteria</taxon>
        <taxon>Bacillati</taxon>
        <taxon>Bacillota</taxon>
        <taxon>Bacilli</taxon>
        <taxon>Lactobacillales</taxon>
        <taxon>Lactobacillaceae</taxon>
        <taxon>Limosilactobacillus</taxon>
    </lineage>
</organism>
<proteinExistence type="predicted"/>